<reference evidence="3" key="1">
    <citation type="journal article" date="2019" name="Int. J. Syst. Evol. Microbiol.">
        <title>The Global Catalogue of Microorganisms (GCM) 10K type strain sequencing project: providing services to taxonomists for standard genome sequencing and annotation.</title>
        <authorList>
            <consortium name="The Broad Institute Genomics Platform"/>
            <consortium name="The Broad Institute Genome Sequencing Center for Infectious Disease"/>
            <person name="Wu L."/>
            <person name="Ma J."/>
        </authorList>
    </citation>
    <scope>NUCLEOTIDE SEQUENCE [LARGE SCALE GENOMIC DNA]</scope>
    <source>
        <strain evidence="3">NBRC 112416</strain>
    </source>
</reference>
<feature type="region of interest" description="Disordered" evidence="1">
    <location>
        <begin position="70"/>
        <end position="102"/>
    </location>
</feature>
<dbReference type="RefSeq" id="WP_284340876.1">
    <property type="nucleotide sequence ID" value="NZ_BSNS01000011.1"/>
</dbReference>
<gene>
    <name evidence="2" type="ORF">GCM10010862_27330</name>
</gene>
<sequence>MFKSRSFDLNAAVGRKAHLRAAAKQEWPFLSWQELSAVETETDLALLIQKRSGRTAAEAAPIVRDWMERAGIPPDFGNSSQTAKRLSDWESEGGATEQRRPS</sequence>
<proteinExistence type="predicted"/>
<accession>A0ABQ5W6M7</accession>
<organism evidence="2 3">
    <name type="scientific">Devosia nitrariae</name>
    <dbReference type="NCBI Taxonomy" id="2071872"/>
    <lineage>
        <taxon>Bacteria</taxon>
        <taxon>Pseudomonadati</taxon>
        <taxon>Pseudomonadota</taxon>
        <taxon>Alphaproteobacteria</taxon>
        <taxon>Hyphomicrobiales</taxon>
        <taxon>Devosiaceae</taxon>
        <taxon>Devosia</taxon>
    </lineage>
</organism>
<dbReference type="EMBL" id="BSNS01000011">
    <property type="protein sequence ID" value="GLQ55474.1"/>
    <property type="molecule type" value="Genomic_DNA"/>
</dbReference>
<keyword evidence="3" id="KW-1185">Reference proteome</keyword>
<evidence type="ECO:0000313" key="2">
    <source>
        <dbReference type="EMBL" id="GLQ55474.1"/>
    </source>
</evidence>
<evidence type="ECO:0000313" key="3">
    <source>
        <dbReference type="Proteomes" id="UP001156691"/>
    </source>
</evidence>
<dbReference type="Proteomes" id="UP001156691">
    <property type="component" value="Unassembled WGS sequence"/>
</dbReference>
<evidence type="ECO:0000256" key="1">
    <source>
        <dbReference type="SAM" id="MobiDB-lite"/>
    </source>
</evidence>
<name>A0ABQ5W6M7_9HYPH</name>
<protein>
    <submittedName>
        <fullName evidence="2">Uncharacterized protein</fullName>
    </submittedName>
</protein>
<comment type="caution">
    <text evidence="2">The sequence shown here is derived from an EMBL/GenBank/DDBJ whole genome shotgun (WGS) entry which is preliminary data.</text>
</comment>